<keyword evidence="3" id="KW-0472">Membrane</keyword>
<feature type="signal peptide" evidence="6">
    <location>
        <begin position="1"/>
        <end position="20"/>
    </location>
</feature>
<accession>A0ABT1YAC2</accession>
<dbReference type="PROSITE" id="PS51257">
    <property type="entry name" value="PROKAR_LIPOPROTEIN"/>
    <property type="match status" value="1"/>
</dbReference>
<protein>
    <submittedName>
        <fullName evidence="7">Extracellular solute-binding protein</fullName>
    </submittedName>
</protein>
<keyword evidence="1" id="KW-1003">Cell membrane</keyword>
<evidence type="ECO:0000313" key="8">
    <source>
        <dbReference type="Proteomes" id="UP001300012"/>
    </source>
</evidence>
<evidence type="ECO:0000256" key="4">
    <source>
        <dbReference type="ARBA" id="ARBA00023139"/>
    </source>
</evidence>
<keyword evidence="4" id="KW-0564">Palmitate</keyword>
<evidence type="ECO:0000256" key="1">
    <source>
        <dbReference type="ARBA" id="ARBA00022475"/>
    </source>
</evidence>
<comment type="caution">
    <text evidence="7">The sequence shown here is derived from an EMBL/GenBank/DDBJ whole genome shotgun (WGS) entry which is preliminary data.</text>
</comment>
<sequence>MKKWVALCSAIIMAAGVVTGCGLDKPASTGETKGASKVDDTPLQLSMALQQVGEIPSKGNEFEQELEKYTNTKLDIQWIPNAAYDEKINVMIASNELPKLVRLNYVPTTINAMKSGLFWEIGPMLKDYKNLAALDKQYFENVSVEGKIYGVPVLRPIGRAAIVYRKDWFDKLGLKIPKTLDDWYKVMKAIATEDPDGNNKADTYGTQLYKRYNEGTQPPLTRIAVTQGAPNRWAAENGKFTPEFMTKPYVDTMKLFRKLYEENLINQDFAVYDLTEHDKAIDSERVGIKLGGVATNGRSFQDRMAKVNPKGVFDMAFFEGPNGIRQTGEPGNFGVMVIPKSSVKTEAELKRVLTFLDQLLDSKMATLQRRGIDGKHYKVSADGKNTEITDLNLFNKEIKPYRDNLISLETLNVLPQIDSPIGVKGNQMEGEGTQYSVSNPALTLNSAIYSERGKELDQMIWDAQTKYIMGRLDDAGWKDEVEKWRKAGGDQLIKEYEQAYAKMKK</sequence>
<dbReference type="Gene3D" id="3.40.190.10">
    <property type="entry name" value="Periplasmic binding protein-like II"/>
    <property type="match status" value="2"/>
</dbReference>
<dbReference type="Proteomes" id="UP001300012">
    <property type="component" value="Unassembled WGS sequence"/>
</dbReference>
<evidence type="ECO:0000313" key="7">
    <source>
        <dbReference type="EMBL" id="MCR8630136.1"/>
    </source>
</evidence>
<dbReference type="SUPFAM" id="SSF53850">
    <property type="entry name" value="Periplasmic binding protein-like II"/>
    <property type="match status" value="1"/>
</dbReference>
<dbReference type="EMBL" id="JANQBD010000002">
    <property type="protein sequence ID" value="MCR8630136.1"/>
    <property type="molecule type" value="Genomic_DNA"/>
</dbReference>
<dbReference type="InterPro" id="IPR006059">
    <property type="entry name" value="SBP"/>
</dbReference>
<evidence type="ECO:0000256" key="2">
    <source>
        <dbReference type="ARBA" id="ARBA00022729"/>
    </source>
</evidence>
<gene>
    <name evidence="7" type="ORF">NV381_02860</name>
</gene>
<evidence type="ECO:0000256" key="3">
    <source>
        <dbReference type="ARBA" id="ARBA00023136"/>
    </source>
</evidence>
<keyword evidence="5" id="KW-0449">Lipoprotein</keyword>
<organism evidence="7 8">
    <name type="scientific">Paenibacillus radicis</name>
    <name type="common">ex Xue et al. 2023</name>
    <dbReference type="NCBI Taxonomy" id="2972489"/>
    <lineage>
        <taxon>Bacteria</taxon>
        <taxon>Bacillati</taxon>
        <taxon>Bacillota</taxon>
        <taxon>Bacilli</taxon>
        <taxon>Bacillales</taxon>
        <taxon>Paenibacillaceae</taxon>
        <taxon>Paenibacillus</taxon>
    </lineage>
</organism>
<dbReference type="RefSeq" id="WP_258211759.1">
    <property type="nucleotide sequence ID" value="NZ_JANQBD010000002.1"/>
</dbReference>
<dbReference type="PANTHER" id="PTHR43649">
    <property type="entry name" value="ARABINOSE-BINDING PROTEIN-RELATED"/>
    <property type="match status" value="1"/>
</dbReference>
<proteinExistence type="predicted"/>
<dbReference type="Pfam" id="PF01547">
    <property type="entry name" value="SBP_bac_1"/>
    <property type="match status" value="1"/>
</dbReference>
<reference evidence="7 8" key="1">
    <citation type="submission" date="2022-08" db="EMBL/GenBank/DDBJ databases">
        <title>Paenibacillus endoradicis sp. nov., Paenibacillus radicibacter sp. nov and Paenibacillus pararadicis sp. nov., three cold-adapted plant growth-promoting bacteria isolated from root of Larix gmelinii in Great Khingan.</title>
        <authorList>
            <person name="Xue H."/>
        </authorList>
    </citation>
    <scope>NUCLEOTIDE SEQUENCE [LARGE SCALE GENOMIC DNA]</scope>
    <source>
        <strain evidence="7 8">N5-1-1-5</strain>
    </source>
</reference>
<feature type="chain" id="PRO_5046546579" evidence="6">
    <location>
        <begin position="21"/>
        <end position="505"/>
    </location>
</feature>
<dbReference type="PANTHER" id="PTHR43649:SF33">
    <property type="entry name" value="POLYGALACTURONAN_RHAMNOGALACTURONAN-BINDING PROTEIN YTCQ"/>
    <property type="match status" value="1"/>
</dbReference>
<keyword evidence="2 6" id="KW-0732">Signal</keyword>
<dbReference type="InterPro" id="IPR050490">
    <property type="entry name" value="Bact_solute-bd_prot1"/>
</dbReference>
<keyword evidence="8" id="KW-1185">Reference proteome</keyword>
<evidence type="ECO:0000256" key="5">
    <source>
        <dbReference type="ARBA" id="ARBA00023288"/>
    </source>
</evidence>
<evidence type="ECO:0000256" key="6">
    <source>
        <dbReference type="SAM" id="SignalP"/>
    </source>
</evidence>
<name>A0ABT1YAC2_9BACL</name>